<evidence type="ECO:0000256" key="1">
    <source>
        <dbReference type="ARBA" id="ARBA00022737"/>
    </source>
</evidence>
<protein>
    <submittedName>
        <fullName evidence="6">ABC transporter</fullName>
        <ecNumber evidence="6">3.6.3.24</ecNumber>
    </submittedName>
</protein>
<keyword evidence="1" id="KW-0677">Repeat</keyword>
<dbReference type="STRING" id="356829.BITS_0927"/>
<dbReference type="SMART" id="SM00382">
    <property type="entry name" value="AAA"/>
    <property type="match status" value="2"/>
</dbReference>
<dbReference type="Pfam" id="PF00005">
    <property type="entry name" value="ABC_tran"/>
    <property type="match status" value="2"/>
</dbReference>
<proteinExistence type="predicted"/>
<dbReference type="EC" id="3.6.3.24" evidence="6"/>
<gene>
    <name evidence="6" type="ORF">BITS_0927</name>
</gene>
<dbReference type="GO" id="GO:0005524">
    <property type="term" value="F:ATP binding"/>
    <property type="evidence" value="ECO:0007669"/>
    <property type="project" value="UniProtKB-KW"/>
</dbReference>
<dbReference type="SUPFAM" id="SSF52540">
    <property type="entry name" value="P-loop containing nucleoside triphosphate hydrolases"/>
    <property type="match status" value="2"/>
</dbReference>
<dbReference type="PROSITE" id="PS00211">
    <property type="entry name" value="ABC_TRANSPORTER_1"/>
    <property type="match status" value="1"/>
</dbReference>
<keyword evidence="7" id="KW-1185">Reference proteome</keyword>
<dbReference type="eggNOG" id="COG0488">
    <property type="taxonomic scope" value="Bacteria"/>
</dbReference>
<dbReference type="AlphaFoldDB" id="A0A087EE70"/>
<evidence type="ECO:0000313" key="6">
    <source>
        <dbReference type="EMBL" id="KFJ06071.1"/>
    </source>
</evidence>
<dbReference type="RefSeq" id="WP_026641957.1">
    <property type="nucleotide sequence ID" value="NZ_JGZU01000009.1"/>
</dbReference>
<dbReference type="InterPro" id="IPR027417">
    <property type="entry name" value="P-loop_NTPase"/>
</dbReference>
<dbReference type="InterPro" id="IPR017871">
    <property type="entry name" value="ABC_transporter-like_CS"/>
</dbReference>
<evidence type="ECO:0000256" key="4">
    <source>
        <dbReference type="SAM" id="Coils"/>
    </source>
</evidence>
<dbReference type="PROSITE" id="PS50893">
    <property type="entry name" value="ABC_TRANSPORTER_2"/>
    <property type="match status" value="1"/>
</dbReference>
<dbReference type="Proteomes" id="UP000029080">
    <property type="component" value="Unassembled WGS sequence"/>
</dbReference>
<keyword evidence="3" id="KW-0067">ATP-binding</keyword>
<keyword evidence="4" id="KW-0175">Coiled coil</keyword>
<accession>A0A087EE70</accession>
<evidence type="ECO:0000256" key="5">
    <source>
        <dbReference type="SAM" id="MobiDB-lite"/>
    </source>
</evidence>
<evidence type="ECO:0000256" key="3">
    <source>
        <dbReference type="ARBA" id="ARBA00022840"/>
    </source>
</evidence>
<feature type="region of interest" description="Disordered" evidence="5">
    <location>
        <begin position="256"/>
        <end position="281"/>
    </location>
</feature>
<evidence type="ECO:0000256" key="2">
    <source>
        <dbReference type="ARBA" id="ARBA00022741"/>
    </source>
</evidence>
<organism evidence="6 7">
    <name type="scientific">Bifidobacterium tsurumiense</name>
    <dbReference type="NCBI Taxonomy" id="356829"/>
    <lineage>
        <taxon>Bacteria</taxon>
        <taxon>Bacillati</taxon>
        <taxon>Actinomycetota</taxon>
        <taxon>Actinomycetes</taxon>
        <taxon>Bifidobacteriales</taxon>
        <taxon>Bifidobacteriaceae</taxon>
        <taxon>Bifidobacterium</taxon>
    </lineage>
</organism>
<comment type="caution">
    <text evidence="6">The sequence shown here is derived from an EMBL/GenBank/DDBJ whole genome shotgun (WGS) entry which is preliminary data.</text>
</comment>
<dbReference type="InterPro" id="IPR003593">
    <property type="entry name" value="AAA+_ATPase"/>
</dbReference>
<reference evidence="6 7" key="1">
    <citation type="submission" date="2014-03" db="EMBL/GenBank/DDBJ databases">
        <title>Genomics of Bifidobacteria.</title>
        <authorList>
            <person name="Ventura M."/>
            <person name="Milani C."/>
            <person name="Lugli G.A."/>
        </authorList>
    </citation>
    <scope>NUCLEOTIDE SEQUENCE [LARGE SCALE GENOMIC DNA]</scope>
    <source>
        <strain evidence="6 7">JCM 13495</strain>
    </source>
</reference>
<dbReference type="CDD" id="cd03221">
    <property type="entry name" value="ABCF_EF-3"/>
    <property type="match status" value="1"/>
</dbReference>
<name>A0A087EE70_9BIFI</name>
<evidence type="ECO:0000313" key="7">
    <source>
        <dbReference type="Proteomes" id="UP000029080"/>
    </source>
</evidence>
<dbReference type="PANTHER" id="PTHR19211:SF14">
    <property type="entry name" value="ATP-BINDING CASSETTE SUB-FAMILY F MEMBER 1"/>
    <property type="match status" value="1"/>
</dbReference>
<keyword evidence="2" id="KW-0547">Nucleotide-binding</keyword>
<dbReference type="InterPro" id="IPR050611">
    <property type="entry name" value="ABCF"/>
</dbReference>
<dbReference type="EMBL" id="JGZU01000009">
    <property type="protein sequence ID" value="KFJ06071.1"/>
    <property type="molecule type" value="Genomic_DNA"/>
</dbReference>
<feature type="coiled-coil region" evidence="4">
    <location>
        <begin position="286"/>
        <end position="313"/>
    </location>
</feature>
<sequence length="530" mass="57908">MSQPSVVSMSAISYTPPQAHDPLFSGVSVTFAKGWTAVAGDNGIGKSTLMRLLSGQLQPDSGMISPAPKSMVIAYCPQETDIVPPQLESLMNDWSAFAIEVRQLMDIDEEWLYRYGELSGGEAKRVQLACAISAQPDVLILDEPTNHVDAETKRHIVEALQRYQGIGIVVSHDVDLIEALCTRTVMFERRHISGRNITVVELYRGAYEQAVAQRDANDASRSSALAAARNEVARLQSVRADRMQAIGKVEAAKCRSGSIDPKDHDARNAHKAAKSTSLDKGVQQRYTQLEGRLKAAQSSAEALSEAAKRYDARMEFDGDAVGHGRVLSLDRRTVDNAMTAHGIDNYVVDMGMEGVLGHGVQGGPVGREDMEIQVFVGDHIGISGVNGAGKSTLVQAMVHVLPKDETCLYIEQNTDQQVLQDAIDRLHALDEQQRSRVLSAYARLNADPDRLLAGASPSPGELRKLLLCLGLVGNPRLIIMDEPTNHMDIQSKESLAQALADYPGAVVVISHDDWFLNKVADKRWILRRSE</sequence>
<dbReference type="GO" id="GO:0016887">
    <property type="term" value="F:ATP hydrolysis activity"/>
    <property type="evidence" value="ECO:0007669"/>
    <property type="project" value="InterPro"/>
</dbReference>
<dbReference type="Gene3D" id="3.40.50.300">
    <property type="entry name" value="P-loop containing nucleotide triphosphate hydrolases"/>
    <property type="match status" value="2"/>
</dbReference>
<keyword evidence="6" id="KW-0378">Hydrolase</keyword>
<dbReference type="InterPro" id="IPR003439">
    <property type="entry name" value="ABC_transporter-like_ATP-bd"/>
</dbReference>
<dbReference type="PANTHER" id="PTHR19211">
    <property type="entry name" value="ATP-BINDING TRANSPORT PROTEIN-RELATED"/>
    <property type="match status" value="1"/>
</dbReference>
<dbReference type="OrthoDB" id="3239744at2"/>